<name>A0A0G9JWN4_9BACT</name>
<dbReference type="EMBL" id="JAIQ01000117">
    <property type="protein sequence ID" value="KLD98668.1"/>
    <property type="molecule type" value="Genomic_DNA"/>
</dbReference>
<comment type="caution">
    <text evidence="2">The sequence shown here is derived from an EMBL/GenBank/DDBJ whole genome shotgun (WGS) entry which is preliminary data.</text>
</comment>
<proteinExistence type="predicted"/>
<sequence>MGYYIDTIESNALYILISIVISIFLTTILGIIYGNFDTSTFFIFAILFAITTYISKWIYGVKESFAVNRIVKRLSPIYPIFNQSANIFNFSVIKQNVQMSSYNKDILLAKMYIFAYQLNADAIVTGDISSQTSTYTTARVDRGLLGIGSASIKNDVHSSTTNYITVTYLKYNEII</sequence>
<keyword evidence="1" id="KW-1133">Transmembrane helix</keyword>
<keyword evidence="1" id="KW-0812">Transmembrane</keyword>
<evidence type="ECO:0000256" key="1">
    <source>
        <dbReference type="SAM" id="Phobius"/>
    </source>
</evidence>
<protein>
    <submittedName>
        <fullName evidence="2">Uncharacterized protein</fullName>
    </submittedName>
</protein>
<organism evidence="2 3">
    <name type="scientific">Aliarcobacter butzleri L348</name>
    <dbReference type="NCBI Taxonomy" id="1447256"/>
    <lineage>
        <taxon>Bacteria</taxon>
        <taxon>Pseudomonadati</taxon>
        <taxon>Campylobacterota</taxon>
        <taxon>Epsilonproteobacteria</taxon>
        <taxon>Campylobacterales</taxon>
        <taxon>Arcobacteraceae</taxon>
        <taxon>Aliarcobacter</taxon>
    </lineage>
</organism>
<evidence type="ECO:0000313" key="2">
    <source>
        <dbReference type="EMBL" id="KLD98668.1"/>
    </source>
</evidence>
<keyword evidence="1" id="KW-0472">Membrane</keyword>
<feature type="transmembrane region" description="Helical" evidence="1">
    <location>
        <begin position="39"/>
        <end position="59"/>
    </location>
</feature>
<gene>
    <name evidence="2" type="ORF">AA20_08225</name>
</gene>
<dbReference type="PATRIC" id="fig|1447256.3.peg.1604"/>
<accession>A0A0G9JWN4</accession>
<dbReference type="Proteomes" id="UP000035514">
    <property type="component" value="Unassembled WGS sequence"/>
</dbReference>
<evidence type="ECO:0000313" key="3">
    <source>
        <dbReference type="Proteomes" id="UP000035514"/>
    </source>
</evidence>
<feature type="transmembrane region" description="Helical" evidence="1">
    <location>
        <begin position="12"/>
        <end position="33"/>
    </location>
</feature>
<dbReference type="AlphaFoldDB" id="A0A0G9JWN4"/>
<reference evidence="2 3" key="1">
    <citation type="submission" date="2014-01" db="EMBL/GenBank/DDBJ databases">
        <title>Development of a Comparative Genomic Fingerprinting Assay for High Resolution Genotyping of Arcobacter butzleri.</title>
        <authorList>
            <person name="Webb A.L."/>
            <person name="Inglis G.D."/>
            <person name="Kruczkiewicz P."/>
            <person name="Selinger L.B."/>
            <person name="Taboada E.N."/>
        </authorList>
    </citation>
    <scope>NUCLEOTIDE SEQUENCE [LARGE SCALE GENOMIC DNA]</scope>
    <source>
        <strain evidence="2 3">L348</strain>
    </source>
</reference>